<evidence type="ECO:0000256" key="4">
    <source>
        <dbReference type="SAM" id="MobiDB-lite"/>
    </source>
</evidence>
<dbReference type="Pfam" id="PF00350">
    <property type="entry name" value="Dynamin_N"/>
    <property type="match status" value="1"/>
</dbReference>
<dbReference type="PROSITE" id="PS51718">
    <property type="entry name" value="G_DYNAMIN_2"/>
    <property type="match status" value="1"/>
</dbReference>
<dbReference type="PROSITE" id="PS51388">
    <property type="entry name" value="GED"/>
    <property type="match status" value="1"/>
</dbReference>
<comment type="caution">
    <text evidence="7">The sequence shown here is derived from an EMBL/GenBank/DDBJ whole genome shotgun (WGS) entry which is preliminary data.</text>
</comment>
<proteinExistence type="inferred from homology"/>
<dbReference type="GO" id="GO:0006897">
    <property type="term" value="P:endocytosis"/>
    <property type="evidence" value="ECO:0007669"/>
    <property type="project" value="TreeGrafter"/>
</dbReference>
<dbReference type="PANTHER" id="PTHR11566">
    <property type="entry name" value="DYNAMIN"/>
    <property type="match status" value="1"/>
</dbReference>
<feature type="compositionally biased region" description="Low complexity" evidence="4">
    <location>
        <begin position="549"/>
        <end position="570"/>
    </location>
</feature>
<dbReference type="InterPro" id="IPR022812">
    <property type="entry name" value="Dynamin"/>
</dbReference>
<dbReference type="GO" id="GO:0005874">
    <property type="term" value="C:microtubule"/>
    <property type="evidence" value="ECO:0007669"/>
    <property type="project" value="TreeGrafter"/>
</dbReference>
<feature type="compositionally biased region" description="Low complexity" evidence="4">
    <location>
        <begin position="669"/>
        <end position="695"/>
    </location>
</feature>
<dbReference type="EMBL" id="PUHR01000191">
    <property type="protein sequence ID" value="KAG0659470.1"/>
    <property type="molecule type" value="Genomic_DNA"/>
</dbReference>
<dbReference type="SUPFAM" id="SSF52540">
    <property type="entry name" value="P-loop containing nucleoside triphosphate hydrolases"/>
    <property type="match status" value="1"/>
</dbReference>
<evidence type="ECO:0000313" key="7">
    <source>
        <dbReference type="EMBL" id="KAG0659470.1"/>
    </source>
</evidence>
<dbReference type="GO" id="GO:0008017">
    <property type="term" value="F:microtubule binding"/>
    <property type="evidence" value="ECO:0007669"/>
    <property type="project" value="TreeGrafter"/>
</dbReference>
<gene>
    <name evidence="7" type="primary">DNM1</name>
    <name evidence="7" type="ORF">C6P45_001841</name>
</gene>
<feature type="region of interest" description="Disordered" evidence="4">
    <location>
        <begin position="546"/>
        <end position="594"/>
    </location>
</feature>
<dbReference type="InterPro" id="IPR045063">
    <property type="entry name" value="Dynamin_N"/>
</dbReference>
<dbReference type="GO" id="GO:0005777">
    <property type="term" value="C:peroxisome"/>
    <property type="evidence" value="ECO:0007669"/>
    <property type="project" value="TreeGrafter"/>
</dbReference>
<dbReference type="Pfam" id="PF01031">
    <property type="entry name" value="Dynamin_M"/>
    <property type="match status" value="1"/>
</dbReference>
<dbReference type="GO" id="GO:0005739">
    <property type="term" value="C:mitochondrion"/>
    <property type="evidence" value="ECO:0007669"/>
    <property type="project" value="TreeGrafter"/>
</dbReference>
<evidence type="ECO:0000256" key="1">
    <source>
        <dbReference type="ARBA" id="ARBA00022741"/>
    </source>
</evidence>
<dbReference type="CDD" id="cd08771">
    <property type="entry name" value="DLP_1"/>
    <property type="match status" value="1"/>
</dbReference>
<dbReference type="AlphaFoldDB" id="A0A9P7B4V2"/>
<dbReference type="PRINTS" id="PR00195">
    <property type="entry name" value="DYNAMIN"/>
</dbReference>
<dbReference type="SMART" id="SM00053">
    <property type="entry name" value="DYNc"/>
    <property type="match status" value="1"/>
</dbReference>
<feature type="compositionally biased region" description="Acidic residues" evidence="4">
    <location>
        <begin position="84"/>
        <end position="94"/>
    </location>
</feature>
<feature type="domain" description="GED" evidence="5">
    <location>
        <begin position="742"/>
        <end position="829"/>
    </location>
</feature>
<feature type="compositionally biased region" description="Polar residues" evidence="4">
    <location>
        <begin position="640"/>
        <end position="651"/>
    </location>
</feature>
<dbReference type="PANTHER" id="PTHR11566:SF235">
    <property type="entry name" value="DYNAMIN-RELATED PROTEIN DNM1"/>
    <property type="match status" value="1"/>
</dbReference>
<dbReference type="GO" id="GO:0016020">
    <property type="term" value="C:membrane"/>
    <property type="evidence" value="ECO:0007669"/>
    <property type="project" value="TreeGrafter"/>
</dbReference>
<keyword evidence="8" id="KW-1185">Reference proteome</keyword>
<dbReference type="PROSITE" id="PS00410">
    <property type="entry name" value="G_DYNAMIN_1"/>
    <property type="match status" value="1"/>
</dbReference>
<comment type="similarity">
    <text evidence="3">Belongs to the TRAFAC class dynamin-like GTPase superfamily. Dynamin/Fzo/YdjA family.</text>
</comment>
<reference evidence="7 8" key="1">
    <citation type="submission" date="2020-11" db="EMBL/GenBank/DDBJ databases">
        <title>Kefir isolates.</title>
        <authorList>
            <person name="Marcisauskas S."/>
            <person name="Kim Y."/>
            <person name="Blasche S."/>
        </authorList>
    </citation>
    <scope>NUCLEOTIDE SEQUENCE [LARGE SCALE GENOMIC DNA]</scope>
    <source>
        <strain evidence="7 8">OG2</strain>
    </source>
</reference>
<dbReference type="GO" id="GO:0048312">
    <property type="term" value="P:intracellular distribution of mitochondria"/>
    <property type="evidence" value="ECO:0007669"/>
    <property type="project" value="TreeGrafter"/>
</dbReference>
<keyword evidence="1 3" id="KW-0547">Nucleotide-binding</keyword>
<feature type="domain" description="Dynamin-type G" evidence="6">
    <location>
        <begin position="25"/>
        <end position="315"/>
    </location>
</feature>
<dbReference type="GO" id="GO:0005525">
    <property type="term" value="F:GTP binding"/>
    <property type="evidence" value="ECO:0007669"/>
    <property type="project" value="UniProtKB-KW"/>
</dbReference>
<dbReference type="Gene3D" id="3.40.50.300">
    <property type="entry name" value="P-loop containing nucleotide triphosphate hydrolases"/>
    <property type="match status" value="1"/>
</dbReference>
<evidence type="ECO:0000313" key="8">
    <source>
        <dbReference type="Proteomes" id="UP000750334"/>
    </source>
</evidence>
<dbReference type="Proteomes" id="UP000750334">
    <property type="component" value="Unassembled WGS sequence"/>
</dbReference>
<dbReference type="GO" id="GO:0016559">
    <property type="term" value="P:peroxisome fission"/>
    <property type="evidence" value="ECO:0007669"/>
    <property type="project" value="TreeGrafter"/>
</dbReference>
<dbReference type="InterPro" id="IPR003130">
    <property type="entry name" value="GED"/>
</dbReference>
<dbReference type="GO" id="GO:0003924">
    <property type="term" value="F:GTPase activity"/>
    <property type="evidence" value="ECO:0007669"/>
    <property type="project" value="InterPro"/>
</dbReference>
<feature type="region of interest" description="Disordered" evidence="4">
    <location>
        <begin position="79"/>
        <end position="100"/>
    </location>
</feature>
<organism evidence="7 8">
    <name type="scientific">Maudiozyma exigua</name>
    <name type="common">Yeast</name>
    <name type="synonym">Kazachstania exigua</name>
    <dbReference type="NCBI Taxonomy" id="34358"/>
    <lineage>
        <taxon>Eukaryota</taxon>
        <taxon>Fungi</taxon>
        <taxon>Dikarya</taxon>
        <taxon>Ascomycota</taxon>
        <taxon>Saccharomycotina</taxon>
        <taxon>Saccharomycetes</taxon>
        <taxon>Saccharomycetales</taxon>
        <taxon>Saccharomycetaceae</taxon>
        <taxon>Maudiozyma</taxon>
    </lineage>
</organism>
<dbReference type="FunFam" id="3.40.50.300:FF:000383">
    <property type="entry name" value="Dynamin-like gtpase dnm1"/>
    <property type="match status" value="1"/>
</dbReference>
<sequence length="829" mass="92918">MASLEDLIPTVNKLQDVMYASGIDTLDLPVLAVVGSQSSGKSSILETLVGRDFLPRGTGIVTRRPLVLQLNNIKPSSLVRDVKGDEDDDAEATEDEKPQEWGEFLHLPGKKFYDFDEIRHEIEHETARIAGKNKGISKLPINLKIFSPHVLNLTLVDLPGITKVPIGEQPIDIEKQIKNLILDYIATPNCLILAVSPANVDLVNSESLKLAKEVDPKGRRTIGVITKLDLMDSGTNAMDILLGKVYPLELGFVGIVNRSQQDIQLNISVKQALENEDHYFARHPVYRTIANRCGTRYLAKLLNKTLMGHIRDKLPDIKTKLNMLINQTEKDLMSFGSNGLIDKKESKSGLILQLMNKFATNFISSIDGNSSNINTKELCGGARIYYIYNDIYGKSLRTIDPTTNLTSDDIRTAIRNSMGPRATLFVPELAFDLLIKPQIKLLLQPSQHCVELVFDELMKICQSSSTNELARYPNLKGTLIDVVSDLLRERLTPTHSYVESLIDIQTAYINTNHPRFLSATEVMADIMHIRENRKNMTFMEKYQKNSDVNDPMFNQNNSNDNNGPNINGQSRQVSDDDNNSIVSPQESNGVAANGNNASSIAETIINGANASLNNPEGKLPSGAHSDIFPNSVPGNRNGPFGNSTTSLNSQGEGKDSFLNYFFGKDKAAQQQTQSGTRHQQQQRQQQQQRMSQQQQFARDNDFNTTMLNGLRLSDSNSNYPDSGMTYDNDNAEGLTERELLECELIRRLIISYFNIVREMIEDEVPKAIMCFLVNFSKENVQNRLVTELYKESMIDNLLQEDETLVQERINCEKLLETYKKANSLVHNIL</sequence>
<evidence type="ECO:0000259" key="6">
    <source>
        <dbReference type="PROSITE" id="PS51718"/>
    </source>
</evidence>
<dbReference type="InterPro" id="IPR019762">
    <property type="entry name" value="Dynamin_GTPase_CS"/>
</dbReference>
<evidence type="ECO:0000259" key="5">
    <source>
        <dbReference type="PROSITE" id="PS51388"/>
    </source>
</evidence>
<feature type="region of interest" description="Disordered" evidence="4">
    <location>
        <begin position="615"/>
        <end position="696"/>
    </location>
</feature>
<accession>A0A9P7B4V2</accession>
<dbReference type="InterPro" id="IPR020850">
    <property type="entry name" value="GED_dom"/>
</dbReference>
<dbReference type="InterPro" id="IPR030381">
    <property type="entry name" value="G_DYNAMIN_dom"/>
</dbReference>
<evidence type="ECO:0000256" key="2">
    <source>
        <dbReference type="ARBA" id="ARBA00023134"/>
    </source>
</evidence>
<evidence type="ECO:0000256" key="3">
    <source>
        <dbReference type="RuleBase" id="RU003932"/>
    </source>
</evidence>
<dbReference type="InterPro" id="IPR000375">
    <property type="entry name" value="Dynamin_stalk"/>
</dbReference>
<dbReference type="GO" id="GO:0000266">
    <property type="term" value="P:mitochondrial fission"/>
    <property type="evidence" value="ECO:0007669"/>
    <property type="project" value="TreeGrafter"/>
</dbReference>
<dbReference type="InterPro" id="IPR001401">
    <property type="entry name" value="Dynamin_GTPase"/>
</dbReference>
<dbReference type="InterPro" id="IPR027417">
    <property type="entry name" value="P-loop_NTPase"/>
</dbReference>
<dbReference type="Gene3D" id="1.20.120.1240">
    <property type="entry name" value="Dynamin, middle domain"/>
    <property type="match status" value="2"/>
</dbReference>
<dbReference type="Pfam" id="PF02212">
    <property type="entry name" value="GED"/>
    <property type="match status" value="1"/>
</dbReference>
<protein>
    <submittedName>
        <fullName evidence="7">Dynamin- GTPase protein</fullName>
    </submittedName>
</protein>
<name>A0A9P7B4V2_MAUEX</name>
<keyword evidence="2 3" id="KW-0342">GTP-binding</keyword>
<dbReference type="OrthoDB" id="5061070at2759"/>
<dbReference type="SMART" id="SM00302">
    <property type="entry name" value="GED"/>
    <property type="match status" value="1"/>
</dbReference>